<keyword evidence="2" id="KW-0677">Repeat</keyword>
<feature type="repeat" description="WD" evidence="3">
    <location>
        <begin position="97"/>
        <end position="129"/>
    </location>
</feature>
<dbReference type="SUPFAM" id="SSF50978">
    <property type="entry name" value="WD40 repeat-like"/>
    <property type="match status" value="1"/>
</dbReference>
<dbReference type="SMART" id="SM00320">
    <property type="entry name" value="WD40"/>
    <property type="match status" value="4"/>
</dbReference>
<dbReference type="OrthoDB" id="3238562at2759"/>
<name>A0A164MBJ1_9AGAM</name>
<evidence type="ECO:0000313" key="5">
    <source>
        <dbReference type="Proteomes" id="UP000076722"/>
    </source>
</evidence>
<gene>
    <name evidence="4" type="ORF">SISNIDRAFT_491847</name>
</gene>
<keyword evidence="1 3" id="KW-0853">WD repeat</keyword>
<dbReference type="PANTHER" id="PTHR44019:SF8">
    <property type="entry name" value="POC1 CENTRIOLAR PROTEIN HOMOLOG"/>
    <property type="match status" value="1"/>
</dbReference>
<dbReference type="EMBL" id="KV419485">
    <property type="protein sequence ID" value="KZS86556.1"/>
    <property type="molecule type" value="Genomic_DNA"/>
</dbReference>
<keyword evidence="5" id="KW-1185">Reference proteome</keyword>
<proteinExistence type="predicted"/>
<dbReference type="PROSITE" id="PS50082">
    <property type="entry name" value="WD_REPEATS_2"/>
    <property type="match status" value="2"/>
</dbReference>
<protein>
    <submittedName>
        <fullName evidence="4">WD40 repeat-like protein</fullName>
    </submittedName>
</protein>
<feature type="repeat" description="WD" evidence="3">
    <location>
        <begin position="18"/>
        <end position="39"/>
    </location>
</feature>
<dbReference type="PANTHER" id="PTHR44019">
    <property type="entry name" value="WD REPEAT-CONTAINING PROTEIN 55"/>
    <property type="match status" value="1"/>
</dbReference>
<organism evidence="4 5">
    <name type="scientific">Sistotremastrum niveocremeum HHB9708</name>
    <dbReference type="NCBI Taxonomy" id="1314777"/>
    <lineage>
        <taxon>Eukaryota</taxon>
        <taxon>Fungi</taxon>
        <taxon>Dikarya</taxon>
        <taxon>Basidiomycota</taxon>
        <taxon>Agaricomycotina</taxon>
        <taxon>Agaricomycetes</taxon>
        <taxon>Sistotremastrales</taxon>
        <taxon>Sistotremastraceae</taxon>
        <taxon>Sertulicium</taxon>
        <taxon>Sertulicium niveocremeum</taxon>
    </lineage>
</organism>
<dbReference type="InterPro" id="IPR015943">
    <property type="entry name" value="WD40/YVTN_repeat-like_dom_sf"/>
</dbReference>
<dbReference type="AlphaFoldDB" id="A0A164MBJ1"/>
<evidence type="ECO:0000256" key="3">
    <source>
        <dbReference type="PROSITE-ProRule" id="PRU00221"/>
    </source>
</evidence>
<evidence type="ECO:0000256" key="1">
    <source>
        <dbReference type="ARBA" id="ARBA00022574"/>
    </source>
</evidence>
<accession>A0A164MBJ1</accession>
<dbReference type="Pfam" id="PF00400">
    <property type="entry name" value="WD40"/>
    <property type="match status" value="1"/>
</dbReference>
<dbReference type="Gene3D" id="2.130.10.10">
    <property type="entry name" value="YVTN repeat-like/Quinoprotein amine dehydrogenase"/>
    <property type="match status" value="2"/>
</dbReference>
<dbReference type="InterPro" id="IPR050505">
    <property type="entry name" value="WDR55/POC1"/>
</dbReference>
<reference evidence="4 5" key="1">
    <citation type="journal article" date="2016" name="Mol. Biol. Evol.">
        <title>Comparative Genomics of Early-Diverging Mushroom-Forming Fungi Provides Insights into the Origins of Lignocellulose Decay Capabilities.</title>
        <authorList>
            <person name="Nagy L.G."/>
            <person name="Riley R."/>
            <person name="Tritt A."/>
            <person name="Adam C."/>
            <person name="Daum C."/>
            <person name="Floudas D."/>
            <person name="Sun H."/>
            <person name="Yadav J.S."/>
            <person name="Pangilinan J."/>
            <person name="Larsson K.H."/>
            <person name="Matsuura K."/>
            <person name="Barry K."/>
            <person name="Labutti K."/>
            <person name="Kuo R."/>
            <person name="Ohm R.A."/>
            <person name="Bhattacharya S.S."/>
            <person name="Shirouzu T."/>
            <person name="Yoshinaga Y."/>
            <person name="Martin F.M."/>
            <person name="Grigoriev I.V."/>
            <person name="Hibbett D.S."/>
        </authorList>
    </citation>
    <scope>NUCLEOTIDE SEQUENCE [LARGE SCALE GENOMIC DNA]</scope>
    <source>
        <strain evidence="4 5">HHB9708</strain>
    </source>
</reference>
<evidence type="ECO:0000313" key="4">
    <source>
        <dbReference type="EMBL" id="KZS86556.1"/>
    </source>
</evidence>
<sequence length="360" mass="38935">MLELTHLLQTELRGPNCVSFAEDGRLIAVGADDGTILLWRPAMDAVFEIQVGAPVVCLAAVPILAGHFSFVCGLGDGLLLEILLDSSKDTIIGIKEMIAHTSPVTAILYSPKLNIMLSAGQTDGIKSWKRDSHEKWCKRGDLVDKSSRASEPIQSMSLTNEDNGLIITYVGGTTLVLDLSNGAVLRRIESSVPIAASAVDASKSLFATLTFRGRLEVQSLFSNFLHANIQLPVGRYISASAVSFISPTMLVSASPEGNAILWKFLEDHCKPEVLDHGGSVVRSMQVRAAEVSPTHQLLLVSLSRNKNGISSLRLWTWNGGAPSIQRTKIQTHKSGLIASQTENRILKLKKRPTMAILYGA</sequence>
<evidence type="ECO:0000256" key="2">
    <source>
        <dbReference type="ARBA" id="ARBA00022737"/>
    </source>
</evidence>
<dbReference type="Proteomes" id="UP000076722">
    <property type="component" value="Unassembled WGS sequence"/>
</dbReference>
<dbReference type="InterPro" id="IPR001680">
    <property type="entry name" value="WD40_rpt"/>
</dbReference>
<dbReference type="InterPro" id="IPR036322">
    <property type="entry name" value="WD40_repeat_dom_sf"/>
</dbReference>